<feature type="transmembrane region" description="Helical" evidence="1">
    <location>
        <begin position="39"/>
        <end position="57"/>
    </location>
</feature>
<reference evidence="3" key="2">
    <citation type="submission" date="2015-07" db="EMBL/GenBank/DDBJ databases">
        <title>Contrasting host-pathogen interactions and genome evolution in two generalist and specialist microsporidian pathogens of mosquitoes.</title>
        <authorList>
            <consortium name="The Broad Institute Genomics Platform"/>
            <consortium name="The Broad Institute Genome Sequencing Center for Infectious Disease"/>
            <person name="Cuomo C.A."/>
            <person name="Sanscrainte N.D."/>
            <person name="Goldberg J.M."/>
            <person name="Heiman D."/>
            <person name="Young S."/>
            <person name="Zeng Q."/>
            <person name="Becnel J.J."/>
            <person name="Birren B.W."/>
        </authorList>
    </citation>
    <scope>NUCLEOTIDE SEQUENCE [LARGE SCALE GENOMIC DNA]</scope>
    <source>
        <strain evidence="3">USNM 41457</strain>
    </source>
</reference>
<dbReference type="HOGENOM" id="CLU_2090467_0_0_1"/>
<feature type="non-terminal residue" evidence="2">
    <location>
        <position position="1"/>
    </location>
</feature>
<name>J9DU97_EDHAE</name>
<evidence type="ECO:0000313" key="3">
    <source>
        <dbReference type="Proteomes" id="UP000003163"/>
    </source>
</evidence>
<proteinExistence type="predicted"/>
<gene>
    <name evidence="2" type="ORF">EDEG_04175</name>
</gene>
<keyword evidence="1" id="KW-1133">Transmembrane helix</keyword>
<dbReference type="AlphaFoldDB" id="J9DU97"/>
<dbReference type="InParanoid" id="J9DU97"/>
<organism evidence="2 3">
    <name type="scientific">Edhazardia aedis (strain USNM 41457)</name>
    <name type="common">Microsporidian parasite</name>
    <dbReference type="NCBI Taxonomy" id="1003232"/>
    <lineage>
        <taxon>Eukaryota</taxon>
        <taxon>Fungi</taxon>
        <taxon>Fungi incertae sedis</taxon>
        <taxon>Microsporidia</taxon>
        <taxon>Edhazardia</taxon>
    </lineage>
</organism>
<dbReference type="EMBL" id="AFBI03000528">
    <property type="protein sequence ID" value="EJW04872.1"/>
    <property type="molecule type" value="Genomic_DNA"/>
</dbReference>
<reference evidence="2 3" key="1">
    <citation type="submission" date="2011-08" db="EMBL/GenBank/DDBJ databases">
        <authorList>
            <person name="Liu Z.J."/>
            <person name="Shi F.L."/>
            <person name="Lu J.Q."/>
            <person name="Li M."/>
            <person name="Wang Z.L."/>
        </authorList>
    </citation>
    <scope>NUCLEOTIDE SEQUENCE [LARGE SCALE GENOMIC DNA]</scope>
    <source>
        <strain evidence="2 3">USNM 41457</strain>
    </source>
</reference>
<accession>J9DU97</accession>
<keyword evidence="1" id="KW-0472">Membrane</keyword>
<keyword evidence="1" id="KW-0812">Transmembrane</keyword>
<comment type="caution">
    <text evidence="2">The sequence shown here is derived from an EMBL/GenBank/DDBJ whole genome shotgun (WGS) entry which is preliminary data.</text>
</comment>
<feature type="transmembrane region" description="Helical" evidence="1">
    <location>
        <begin position="77"/>
        <end position="94"/>
    </location>
</feature>
<dbReference type="Proteomes" id="UP000003163">
    <property type="component" value="Unassembled WGS sequence"/>
</dbReference>
<protein>
    <submittedName>
        <fullName evidence="2">Uncharacterized protein</fullName>
    </submittedName>
</protein>
<evidence type="ECO:0000256" key="1">
    <source>
        <dbReference type="SAM" id="Phobius"/>
    </source>
</evidence>
<sequence>ELGRPDNGKMKAEYHSHHQSILENYFSQGRIPRFHYNNIYITFSIYQIALLEFFYILKQKNVYFFYKNIVWKFTKMFFIMFLIKKHYCLQIAYLRSKNKQYRFFFVFSYKTCTILKK</sequence>
<keyword evidence="3" id="KW-1185">Reference proteome</keyword>
<evidence type="ECO:0000313" key="2">
    <source>
        <dbReference type="EMBL" id="EJW04872.1"/>
    </source>
</evidence>
<dbReference type="VEuPathDB" id="MicrosporidiaDB:EDEG_04175"/>